<dbReference type="AlphaFoldDB" id="A0A0K2G8K2"/>
<dbReference type="PRINTS" id="PR00598">
    <property type="entry name" value="HTHMARR"/>
</dbReference>
<dbReference type="KEGG" id="nmv:NITMOv2_0471"/>
<dbReference type="Gene3D" id="1.10.10.10">
    <property type="entry name" value="Winged helix-like DNA-binding domain superfamily/Winged helix DNA-binding domain"/>
    <property type="match status" value="1"/>
</dbReference>
<dbReference type="PANTHER" id="PTHR42756:SF1">
    <property type="entry name" value="TRANSCRIPTIONAL REPRESSOR OF EMRAB OPERON"/>
    <property type="match status" value="1"/>
</dbReference>
<dbReference type="InterPro" id="IPR036388">
    <property type="entry name" value="WH-like_DNA-bd_sf"/>
</dbReference>
<keyword evidence="2" id="KW-0238">DNA-binding</keyword>
<sequence>MELPDLKDDPYLKLVRPLVEAYLAFARADNRHIKTLKLTPSQFDVIATLGDTDGLTCSELSARTLVTKGTLTGVLDRLAKKGLIRRDAVAGDRRFTKIRLTDKGYALFQRTFASHIAFLRPFFERALSRQEVEQTRTLLLRLRDSFKKDEAVS</sequence>
<dbReference type="GO" id="GO:0003700">
    <property type="term" value="F:DNA-binding transcription factor activity"/>
    <property type="evidence" value="ECO:0007669"/>
    <property type="project" value="InterPro"/>
</dbReference>
<gene>
    <name evidence="5" type="ORF">NITMOv2_0471</name>
</gene>
<dbReference type="SMART" id="SM00347">
    <property type="entry name" value="HTH_MARR"/>
    <property type="match status" value="1"/>
</dbReference>
<dbReference type="PROSITE" id="PS50995">
    <property type="entry name" value="HTH_MARR_2"/>
    <property type="match status" value="1"/>
</dbReference>
<dbReference type="Proteomes" id="UP000069205">
    <property type="component" value="Chromosome"/>
</dbReference>
<dbReference type="InterPro" id="IPR036390">
    <property type="entry name" value="WH_DNA-bd_sf"/>
</dbReference>
<dbReference type="RefSeq" id="WP_053378325.1">
    <property type="nucleotide sequence ID" value="NZ_CP011801.1"/>
</dbReference>
<dbReference type="PROSITE" id="PS01117">
    <property type="entry name" value="HTH_MARR_1"/>
    <property type="match status" value="1"/>
</dbReference>
<dbReference type="InterPro" id="IPR023187">
    <property type="entry name" value="Tscrpt_reg_MarR-type_CS"/>
</dbReference>
<evidence type="ECO:0000313" key="5">
    <source>
        <dbReference type="EMBL" id="ALA56907.1"/>
    </source>
</evidence>
<dbReference type="PANTHER" id="PTHR42756">
    <property type="entry name" value="TRANSCRIPTIONAL REGULATOR, MARR"/>
    <property type="match status" value="1"/>
</dbReference>
<evidence type="ECO:0000256" key="2">
    <source>
        <dbReference type="ARBA" id="ARBA00023125"/>
    </source>
</evidence>
<accession>A0A0K2G8K2</accession>
<keyword evidence="6" id="KW-1185">Reference proteome</keyword>
<keyword evidence="1" id="KW-0805">Transcription regulation</keyword>
<organism evidence="5 6">
    <name type="scientific">Nitrospira moscoviensis</name>
    <dbReference type="NCBI Taxonomy" id="42253"/>
    <lineage>
        <taxon>Bacteria</taxon>
        <taxon>Pseudomonadati</taxon>
        <taxon>Nitrospirota</taxon>
        <taxon>Nitrospiria</taxon>
        <taxon>Nitrospirales</taxon>
        <taxon>Nitrospiraceae</taxon>
        <taxon>Nitrospira</taxon>
    </lineage>
</organism>
<name>A0A0K2G8K2_NITMO</name>
<protein>
    <submittedName>
        <fullName evidence="5">Transcriptional regulator, MarR family</fullName>
    </submittedName>
</protein>
<feature type="domain" description="HTH marR-type" evidence="4">
    <location>
        <begin position="11"/>
        <end position="144"/>
    </location>
</feature>
<dbReference type="GO" id="GO:0003677">
    <property type="term" value="F:DNA binding"/>
    <property type="evidence" value="ECO:0007669"/>
    <property type="project" value="UniProtKB-KW"/>
</dbReference>
<evidence type="ECO:0000313" key="6">
    <source>
        <dbReference type="Proteomes" id="UP000069205"/>
    </source>
</evidence>
<dbReference type="OrthoDB" id="9787636at2"/>
<dbReference type="EMBL" id="CP011801">
    <property type="protein sequence ID" value="ALA56907.1"/>
    <property type="molecule type" value="Genomic_DNA"/>
</dbReference>
<evidence type="ECO:0000256" key="1">
    <source>
        <dbReference type="ARBA" id="ARBA00023015"/>
    </source>
</evidence>
<dbReference type="SUPFAM" id="SSF46785">
    <property type="entry name" value="Winged helix' DNA-binding domain"/>
    <property type="match status" value="1"/>
</dbReference>
<evidence type="ECO:0000256" key="3">
    <source>
        <dbReference type="ARBA" id="ARBA00023163"/>
    </source>
</evidence>
<dbReference type="PATRIC" id="fig|42253.5.peg.464"/>
<evidence type="ECO:0000259" key="4">
    <source>
        <dbReference type="PROSITE" id="PS50995"/>
    </source>
</evidence>
<proteinExistence type="predicted"/>
<reference evidence="5 6" key="1">
    <citation type="journal article" date="2015" name="Proc. Natl. Acad. Sci. U.S.A.">
        <title>Expanded metabolic versatility of ubiquitous nitrite-oxidizing bacteria from the genus Nitrospira.</title>
        <authorList>
            <person name="Koch H."/>
            <person name="Lucker S."/>
            <person name="Albertsen M."/>
            <person name="Kitzinger K."/>
            <person name="Herbold C."/>
            <person name="Spieck E."/>
            <person name="Nielsen P.H."/>
            <person name="Wagner M."/>
            <person name="Daims H."/>
        </authorList>
    </citation>
    <scope>NUCLEOTIDE SEQUENCE [LARGE SCALE GENOMIC DNA]</scope>
    <source>
        <strain evidence="5 6">NSP M-1</strain>
    </source>
</reference>
<dbReference type="Pfam" id="PF12802">
    <property type="entry name" value="MarR_2"/>
    <property type="match status" value="1"/>
</dbReference>
<dbReference type="STRING" id="42253.NITMOv2_0471"/>
<dbReference type="InterPro" id="IPR000835">
    <property type="entry name" value="HTH_MarR-typ"/>
</dbReference>
<keyword evidence="3" id="KW-0804">Transcription</keyword>